<keyword evidence="2" id="KW-1185">Reference proteome</keyword>
<organism evidence="1 2">
    <name type="scientific">Vermiconidia calcicola</name>
    <dbReference type="NCBI Taxonomy" id="1690605"/>
    <lineage>
        <taxon>Eukaryota</taxon>
        <taxon>Fungi</taxon>
        <taxon>Dikarya</taxon>
        <taxon>Ascomycota</taxon>
        <taxon>Pezizomycotina</taxon>
        <taxon>Dothideomycetes</taxon>
        <taxon>Dothideomycetidae</taxon>
        <taxon>Mycosphaerellales</taxon>
        <taxon>Extremaceae</taxon>
        <taxon>Vermiconidia</taxon>
    </lineage>
</organism>
<protein>
    <submittedName>
        <fullName evidence="1">Uncharacterized protein</fullName>
    </submittedName>
</protein>
<reference evidence="1" key="1">
    <citation type="submission" date="2023-07" db="EMBL/GenBank/DDBJ databases">
        <title>Black Yeasts Isolated from many extreme environments.</title>
        <authorList>
            <person name="Coleine C."/>
            <person name="Stajich J.E."/>
            <person name="Selbmann L."/>
        </authorList>
    </citation>
    <scope>NUCLEOTIDE SEQUENCE</scope>
    <source>
        <strain evidence="1">CCFEE 5714</strain>
    </source>
</reference>
<name>A0ACC3MBJ4_9PEZI</name>
<gene>
    <name evidence="1" type="ORF">LTR37_021038</name>
</gene>
<sequence length="632" mass="68599">MPSSRPPSSSSRARANDDGASIGKLDYKPGGRPLVHDHSNDHSEPASRHSEEHSYAGSFFEEVAGGIVEQDREKMKKQITRYTSFAWAVINCLGAGGITAYSLYGPLFQRRLHYTQLQVNGVSITAELSLYLPVPIWGFLCDRFGPGIPSLVSGVFFGLGYLLAAFAYKSGPPPERGGEGWPYWVMIVAFIGIGMSTSGMYLSSVTTCAKNFGRGKYKGIALALPIACFGLSGMWQSQIGSQVLYEPKPDGSKGDVDVYRYFLFLGILLLVLGTIGFFLLRVVNEEELIDEAIDEMEQSGLLEDSQFLERMTSSGNIGYGTINNPDGRDDMSDGELDELRRRAEEKKARRLEEQRKKNWLLNEEIRRFLSDGTMWWLAAGFFLVTGPGEAFINNLGTIIGTLYPPATSSPTDGDMGQTSAATHVSIVAVTSTLARILTGTITDLLAPTSSPHQHRRGPNSLANSLASLPGAAPPEPSGRFEVSRIVFLIAFSIIMSIGQIILASGVLQGHGDLFWLVSASIGAGYGAVFSLTPICVSVIWGVENFGTNWGIVATVPAIGATVWGLAYSAVYQWAAERSTEALDGGQQDLLCYGALCYAPTFWAMAVSVWLACGLWLWAWRGPNGWCRRGILV</sequence>
<dbReference type="EMBL" id="JAUTXU010000421">
    <property type="protein sequence ID" value="KAK3680810.1"/>
    <property type="molecule type" value="Genomic_DNA"/>
</dbReference>
<evidence type="ECO:0000313" key="1">
    <source>
        <dbReference type="EMBL" id="KAK3680810.1"/>
    </source>
</evidence>
<evidence type="ECO:0000313" key="2">
    <source>
        <dbReference type="Proteomes" id="UP001281147"/>
    </source>
</evidence>
<proteinExistence type="predicted"/>
<dbReference type="Proteomes" id="UP001281147">
    <property type="component" value="Unassembled WGS sequence"/>
</dbReference>
<accession>A0ACC3MBJ4</accession>
<comment type="caution">
    <text evidence="1">The sequence shown here is derived from an EMBL/GenBank/DDBJ whole genome shotgun (WGS) entry which is preliminary data.</text>
</comment>